<feature type="domain" description="6-phosphogluconate dehydrogenase NADP-binding" evidence="4">
    <location>
        <begin position="3"/>
        <end position="158"/>
    </location>
</feature>
<dbReference type="InterPro" id="IPR036291">
    <property type="entry name" value="NAD(P)-bd_dom_sf"/>
</dbReference>
<protein>
    <submittedName>
        <fullName evidence="6">NAD(P)-dependent oxidoreductase</fullName>
        <ecNumber evidence="6">1.1.-.-</ecNumber>
    </submittedName>
</protein>
<dbReference type="InterPro" id="IPR006115">
    <property type="entry name" value="6PGDH_NADP-bd"/>
</dbReference>
<evidence type="ECO:0000259" key="5">
    <source>
        <dbReference type="Pfam" id="PF14833"/>
    </source>
</evidence>
<reference evidence="7" key="1">
    <citation type="journal article" date="2019" name="Int. J. Syst. Evol. Microbiol.">
        <title>The Global Catalogue of Microorganisms (GCM) 10K type strain sequencing project: providing services to taxonomists for standard genome sequencing and annotation.</title>
        <authorList>
            <consortium name="The Broad Institute Genomics Platform"/>
            <consortium name="The Broad Institute Genome Sequencing Center for Infectious Disease"/>
            <person name="Wu L."/>
            <person name="Ma J."/>
        </authorList>
    </citation>
    <scope>NUCLEOTIDE SEQUENCE [LARGE SCALE GENOMIC DNA]</scope>
    <source>
        <strain evidence="7">CGMCC 4.7241</strain>
    </source>
</reference>
<dbReference type="InterPro" id="IPR013328">
    <property type="entry name" value="6PGD_dom2"/>
</dbReference>
<dbReference type="PIRSF" id="PIRSF000103">
    <property type="entry name" value="HIBADH"/>
    <property type="match status" value="1"/>
</dbReference>
<keyword evidence="7" id="KW-1185">Reference proteome</keyword>
<dbReference type="GO" id="GO:0016491">
    <property type="term" value="F:oxidoreductase activity"/>
    <property type="evidence" value="ECO:0007669"/>
    <property type="project" value="UniProtKB-KW"/>
</dbReference>
<evidence type="ECO:0000259" key="4">
    <source>
        <dbReference type="Pfam" id="PF03446"/>
    </source>
</evidence>
<dbReference type="Proteomes" id="UP001595699">
    <property type="component" value="Unassembled WGS sequence"/>
</dbReference>
<dbReference type="Gene3D" id="1.10.1040.10">
    <property type="entry name" value="N-(1-d-carboxylethyl)-l-norvaline Dehydrogenase, domain 2"/>
    <property type="match status" value="1"/>
</dbReference>
<dbReference type="Pfam" id="PF14833">
    <property type="entry name" value="NAD_binding_11"/>
    <property type="match status" value="1"/>
</dbReference>
<dbReference type="SUPFAM" id="SSF48179">
    <property type="entry name" value="6-phosphogluconate dehydrogenase C-terminal domain-like"/>
    <property type="match status" value="1"/>
</dbReference>
<accession>A0ABV7Y8E3</accession>
<comment type="similarity">
    <text evidence="1">Belongs to the HIBADH-related family.</text>
</comment>
<evidence type="ECO:0000256" key="1">
    <source>
        <dbReference type="ARBA" id="ARBA00009080"/>
    </source>
</evidence>
<organism evidence="6 7">
    <name type="scientific">Tenggerimyces flavus</name>
    <dbReference type="NCBI Taxonomy" id="1708749"/>
    <lineage>
        <taxon>Bacteria</taxon>
        <taxon>Bacillati</taxon>
        <taxon>Actinomycetota</taxon>
        <taxon>Actinomycetes</taxon>
        <taxon>Propionibacteriales</taxon>
        <taxon>Nocardioidaceae</taxon>
        <taxon>Tenggerimyces</taxon>
    </lineage>
</organism>
<dbReference type="EC" id="1.1.-.-" evidence="6"/>
<comment type="caution">
    <text evidence="6">The sequence shown here is derived from an EMBL/GenBank/DDBJ whole genome shotgun (WGS) entry which is preliminary data.</text>
</comment>
<dbReference type="SUPFAM" id="SSF51735">
    <property type="entry name" value="NAD(P)-binding Rossmann-fold domains"/>
    <property type="match status" value="1"/>
</dbReference>
<keyword evidence="3" id="KW-0520">NAD</keyword>
<dbReference type="RefSeq" id="WP_372442381.1">
    <property type="nucleotide sequence ID" value="NZ_JAFBCM010000001.1"/>
</dbReference>
<feature type="domain" description="3-hydroxyisobutyrate dehydrogenase-like NAD-binding" evidence="5">
    <location>
        <begin position="161"/>
        <end position="280"/>
    </location>
</feature>
<evidence type="ECO:0000256" key="2">
    <source>
        <dbReference type="ARBA" id="ARBA00023002"/>
    </source>
</evidence>
<dbReference type="PANTHER" id="PTHR43580">
    <property type="entry name" value="OXIDOREDUCTASE GLYR1-RELATED"/>
    <property type="match status" value="1"/>
</dbReference>
<sequence>MVVAMIGTGRMGAAMVGRLRGAGHPVVVWNRTPARAKGLDADVAATAAEAAAAADVVLVSLADDAAVLAMYEGPDGLVAGLRPGTIVVDTSTVAPATVRKAAALVAERGAVLLDAPVSGSVPVVQQGAITFLVGGPADALDKVRPILSAFATRIFHLGDVGSGATMKLSVNSVVYGLNQSVAEALVLAEKAGVERAVAYEVFANSAISAPFVHYKRESFERPAETPAAFMLQLVVKDLDLIGALADEVGARMDQRATNRKLAAEALADGLGERDLSVVAEFLRRQHEADGQ</sequence>
<evidence type="ECO:0000313" key="7">
    <source>
        <dbReference type="Proteomes" id="UP001595699"/>
    </source>
</evidence>
<dbReference type="Pfam" id="PF03446">
    <property type="entry name" value="NAD_binding_2"/>
    <property type="match status" value="1"/>
</dbReference>
<dbReference type="InterPro" id="IPR051265">
    <property type="entry name" value="HIBADH-related_NP60_sf"/>
</dbReference>
<dbReference type="Gene3D" id="3.40.50.720">
    <property type="entry name" value="NAD(P)-binding Rossmann-like Domain"/>
    <property type="match status" value="1"/>
</dbReference>
<dbReference type="InterPro" id="IPR029154">
    <property type="entry name" value="HIBADH-like_NADP-bd"/>
</dbReference>
<proteinExistence type="inferred from homology"/>
<dbReference type="EMBL" id="JBHRZH010000005">
    <property type="protein sequence ID" value="MFC3760300.1"/>
    <property type="molecule type" value="Genomic_DNA"/>
</dbReference>
<dbReference type="InterPro" id="IPR008927">
    <property type="entry name" value="6-PGluconate_DH-like_C_sf"/>
</dbReference>
<evidence type="ECO:0000313" key="6">
    <source>
        <dbReference type="EMBL" id="MFC3760300.1"/>
    </source>
</evidence>
<gene>
    <name evidence="6" type="ORF">ACFOUW_05585</name>
</gene>
<name>A0ABV7Y8E3_9ACTN</name>
<evidence type="ECO:0000256" key="3">
    <source>
        <dbReference type="ARBA" id="ARBA00023027"/>
    </source>
</evidence>
<keyword evidence="2 6" id="KW-0560">Oxidoreductase</keyword>
<dbReference type="PANTHER" id="PTHR43580:SF2">
    <property type="entry name" value="CYTOKINE-LIKE NUCLEAR FACTOR N-PAC"/>
    <property type="match status" value="1"/>
</dbReference>
<dbReference type="InterPro" id="IPR015815">
    <property type="entry name" value="HIBADH-related"/>
</dbReference>